<dbReference type="InterPro" id="IPR044715">
    <property type="entry name" value="WDR86-like"/>
</dbReference>
<comment type="caution">
    <text evidence="2">The sequence shown here is derived from an EMBL/GenBank/DDBJ whole genome shotgun (WGS) entry which is preliminary data.</text>
</comment>
<gene>
    <name evidence="2" type="primary">ZFWD1_19</name>
    <name evidence="2" type="ORF">CK203_110633</name>
</gene>
<dbReference type="Proteomes" id="UP000288805">
    <property type="component" value="Unassembled WGS sequence"/>
</dbReference>
<feature type="compositionally biased region" description="Polar residues" evidence="1">
    <location>
        <begin position="75"/>
        <end position="86"/>
    </location>
</feature>
<accession>A0A438EYS0</accession>
<dbReference type="EMBL" id="QGNW01001160">
    <property type="protein sequence ID" value="RVW52907.1"/>
    <property type="molecule type" value="Genomic_DNA"/>
</dbReference>
<evidence type="ECO:0000313" key="3">
    <source>
        <dbReference type="Proteomes" id="UP000288805"/>
    </source>
</evidence>
<dbReference type="AlphaFoldDB" id="A0A438EYS0"/>
<proteinExistence type="predicted"/>
<sequence>MDVKPIRLARNKNERGRHVNNIVCSYVAPRITSKTPAIKFQITSTTQKCSLGSNQSHRNSRERSLDSNQKDESDSTNLKCSSSPTSAGVGRTQWHIKAIYGIALPSGSEKLYTASECHSGHYDGVVNLGREIGSSISADPWLLAGIKIVVKAWNIQSCADLSLDRPVGQIRAMVVDNDMLFAGA</sequence>
<organism evidence="2 3">
    <name type="scientific">Vitis vinifera</name>
    <name type="common">Grape</name>
    <dbReference type="NCBI Taxonomy" id="29760"/>
    <lineage>
        <taxon>Eukaryota</taxon>
        <taxon>Viridiplantae</taxon>
        <taxon>Streptophyta</taxon>
        <taxon>Embryophyta</taxon>
        <taxon>Tracheophyta</taxon>
        <taxon>Spermatophyta</taxon>
        <taxon>Magnoliopsida</taxon>
        <taxon>eudicotyledons</taxon>
        <taxon>Gunneridae</taxon>
        <taxon>Pentapetalae</taxon>
        <taxon>rosids</taxon>
        <taxon>Vitales</taxon>
        <taxon>Vitaceae</taxon>
        <taxon>Viteae</taxon>
        <taxon>Vitis</taxon>
    </lineage>
</organism>
<name>A0A438EYS0_VITVI</name>
<evidence type="ECO:0000313" key="2">
    <source>
        <dbReference type="EMBL" id="RVW52907.1"/>
    </source>
</evidence>
<dbReference type="PANTHER" id="PTHR44489">
    <property type="match status" value="1"/>
</dbReference>
<evidence type="ECO:0000256" key="1">
    <source>
        <dbReference type="SAM" id="MobiDB-lite"/>
    </source>
</evidence>
<feature type="compositionally biased region" description="Basic and acidic residues" evidence="1">
    <location>
        <begin position="59"/>
        <end position="73"/>
    </location>
</feature>
<feature type="region of interest" description="Disordered" evidence="1">
    <location>
        <begin position="49"/>
        <end position="88"/>
    </location>
</feature>
<dbReference type="PANTHER" id="PTHR44489:SF1">
    <property type="entry name" value="ZINC FINGER CCCH DOMAIN-CONTAINING PROTEIN 63"/>
    <property type="match status" value="1"/>
</dbReference>
<protein>
    <submittedName>
        <fullName evidence="2">Zinc finger CCCH domain-containing protein 48</fullName>
    </submittedName>
</protein>
<reference evidence="2 3" key="1">
    <citation type="journal article" date="2018" name="PLoS Genet.">
        <title>Population sequencing reveals clonal diversity and ancestral inbreeding in the grapevine cultivar Chardonnay.</title>
        <authorList>
            <person name="Roach M.J."/>
            <person name="Johnson D.L."/>
            <person name="Bohlmann J."/>
            <person name="van Vuuren H.J."/>
            <person name="Jones S.J."/>
            <person name="Pretorius I.S."/>
            <person name="Schmidt S.A."/>
            <person name="Borneman A.R."/>
        </authorList>
    </citation>
    <scope>NUCLEOTIDE SEQUENCE [LARGE SCALE GENOMIC DNA]</scope>
    <source>
        <strain evidence="3">cv. Chardonnay</strain>
        <tissue evidence="2">Leaf</tissue>
    </source>
</reference>